<feature type="domain" description="PLD phosphodiesterase" evidence="2">
    <location>
        <begin position="931"/>
        <end position="959"/>
    </location>
</feature>
<dbReference type="EMBL" id="CP001349">
    <property type="protein sequence ID" value="ACL59168.1"/>
    <property type="molecule type" value="Genomic_DNA"/>
</dbReference>
<keyword evidence="1" id="KW-0175">Coiled coil</keyword>
<sequence>MATDLERLVIALDADVTRLSRQLAKATGDVDAFARKADQSSKRAAKAITDNLEQGLRSDQLKNLAFQANDIVSSLGSGAPVLQVLAQQGGQVYQALADTPGGAAAGAKDLARRFAAALTPARLLTGGIVSAGAAAAFLGIRYREMQQKIELGLTGVGRASGATVRDVTRVSDALSRAQNLPLGDAQQTVTSVASTGKVGVGNLEGVASLAKGYAKLTGTDLPEAGKELAKLFSDPARGAEELNARIGALDDATMQYVKTLTAQGNRQEAINVLTRAVQPELERAAKLTSLWGQIWNDLGSAASRTAGIIGRAVGGFTALSPEEQLAMLQAQRRAAAEGVESEYAKELRASGLSEDQVRMLVPSIADPQQLKVLDDAIARITKQLEDAKKAASDIGARELSVQAGEIIRALDPEAAKLREVEAEVVKVEKALANLISHPDVEIAGGVQNAIEKYGALQARLDLLRKAYAAGGAAAKQALEAADFDQRTAGLSSYERGLQQIVRRFHDMAEAARTAGNENAAKGFEAAGTRAVEAYRAQAAEQAKGDVILPEGYVRAVFGAEGNNPAKNTRSSASGYGQFLDKTFVELYRKEFSNLAAGMTDAAILGLKQDRAVNERLTEAYGRENGKKLLDAGFAASLENLYLLHNYGPSGGLNLLRAARDGRGGVSGRSILGDDAANRNPAVARNTVQGVLDESAGRARRFSPQNLAQAERVRQIEAETAAAGKDAVAKERLAAAEDYLRAARERGDEIANRFKTAEEALAANTSTLTGELKTQTEELQRNAAARAAVTAAGQRKALALDLSDAYAALGRTPGEQQDYLIARSRFGEGTPEFQQAYDSLQQLRSVAEAKLTGSGFVKDLVSDLRNGKSFADALGGSLVSLVGRLGDKAIDRLFNSLFSTASPGGSDLFGSLGKLIGFAGGGYTGNGGVGQIAGVVHGKEFVFDAASTARIGPANLEAIRRGVRGYQGGGFVGAQPRSGFRVAAHSGAPPQAARPPIQVSMVVQTPDASSFARSEAQITAALYRAVQRGMRSG</sequence>
<dbReference type="HOGENOM" id="CLU_005699_0_0_5"/>
<dbReference type="AlphaFoldDB" id="B8IAA5"/>
<protein>
    <recommendedName>
        <fullName evidence="2">PLD phosphodiesterase domain-containing protein</fullName>
    </recommendedName>
</protein>
<accession>B8IAA5</accession>
<dbReference type="eggNOG" id="COG1511">
    <property type="taxonomic scope" value="Bacteria"/>
</dbReference>
<evidence type="ECO:0000256" key="1">
    <source>
        <dbReference type="SAM" id="Coils"/>
    </source>
</evidence>
<evidence type="ECO:0000259" key="2">
    <source>
        <dbReference type="PROSITE" id="PS50035"/>
    </source>
</evidence>
<dbReference type="InterPro" id="IPR009628">
    <property type="entry name" value="Phage_tape_measure_N"/>
</dbReference>
<reference evidence="3 4" key="1">
    <citation type="submission" date="2009-01" db="EMBL/GenBank/DDBJ databases">
        <title>Complete sequence of chromosome of Methylobacterium nodulans ORS 2060.</title>
        <authorList>
            <consortium name="US DOE Joint Genome Institute"/>
            <person name="Lucas S."/>
            <person name="Copeland A."/>
            <person name="Lapidus A."/>
            <person name="Glavina del Rio T."/>
            <person name="Dalin E."/>
            <person name="Tice H."/>
            <person name="Bruce D."/>
            <person name="Goodwin L."/>
            <person name="Pitluck S."/>
            <person name="Sims D."/>
            <person name="Brettin T."/>
            <person name="Detter J.C."/>
            <person name="Han C."/>
            <person name="Larimer F."/>
            <person name="Land M."/>
            <person name="Hauser L."/>
            <person name="Kyrpides N."/>
            <person name="Ivanova N."/>
            <person name="Marx C.J."/>
            <person name="Richardson P."/>
        </authorList>
    </citation>
    <scope>NUCLEOTIDE SEQUENCE [LARGE SCALE GENOMIC DNA]</scope>
    <source>
        <strain evidence="4">LMG 21967 / CNCM I-2342 / ORS 2060</strain>
    </source>
</reference>
<dbReference type="STRING" id="460265.Mnod_4292"/>
<dbReference type="Pfam" id="PF06791">
    <property type="entry name" value="TMP_2"/>
    <property type="match status" value="1"/>
</dbReference>
<dbReference type="Proteomes" id="UP000008207">
    <property type="component" value="Chromosome"/>
</dbReference>
<dbReference type="GO" id="GO:0006793">
    <property type="term" value="P:phosphorus metabolic process"/>
    <property type="evidence" value="ECO:0007669"/>
    <property type="project" value="UniProtKB-ARBA"/>
</dbReference>
<dbReference type="KEGG" id="mno:Mnod_4292"/>
<dbReference type="OrthoDB" id="7980897at2"/>
<dbReference type="RefSeq" id="WP_015930809.1">
    <property type="nucleotide sequence ID" value="NC_011894.1"/>
</dbReference>
<organism evidence="3 4">
    <name type="scientific">Methylobacterium nodulans (strain LMG 21967 / CNCM I-2342 / ORS 2060)</name>
    <dbReference type="NCBI Taxonomy" id="460265"/>
    <lineage>
        <taxon>Bacteria</taxon>
        <taxon>Pseudomonadati</taxon>
        <taxon>Pseudomonadota</taxon>
        <taxon>Alphaproteobacteria</taxon>
        <taxon>Hyphomicrobiales</taxon>
        <taxon>Methylobacteriaceae</taxon>
        <taxon>Methylobacterium</taxon>
    </lineage>
</organism>
<evidence type="ECO:0000313" key="4">
    <source>
        <dbReference type="Proteomes" id="UP000008207"/>
    </source>
</evidence>
<evidence type="ECO:0000313" key="3">
    <source>
        <dbReference type="EMBL" id="ACL59168.1"/>
    </source>
</evidence>
<dbReference type="InterPro" id="IPR001736">
    <property type="entry name" value="PLipase_D/transphosphatidylase"/>
</dbReference>
<keyword evidence="4" id="KW-1185">Reference proteome</keyword>
<feature type="coiled-coil region" evidence="1">
    <location>
        <begin position="417"/>
        <end position="466"/>
    </location>
</feature>
<dbReference type="Gene3D" id="1.10.530.10">
    <property type="match status" value="1"/>
</dbReference>
<gene>
    <name evidence="3" type="ordered locus">Mnod_4292</name>
</gene>
<proteinExistence type="predicted"/>
<name>B8IAA5_METNO</name>
<dbReference type="GO" id="GO:0003824">
    <property type="term" value="F:catalytic activity"/>
    <property type="evidence" value="ECO:0007669"/>
    <property type="project" value="InterPro"/>
</dbReference>
<dbReference type="PROSITE" id="PS50035">
    <property type="entry name" value="PLD"/>
    <property type="match status" value="1"/>
</dbReference>